<evidence type="ECO:0000259" key="1">
    <source>
        <dbReference type="Pfam" id="PF13358"/>
    </source>
</evidence>
<dbReference type="AlphaFoldDB" id="A0A674DEW1"/>
<evidence type="ECO:0000313" key="3">
    <source>
        <dbReference type="Proteomes" id="UP000472277"/>
    </source>
</evidence>
<dbReference type="GeneTree" id="ENSGT01120000271870"/>
<dbReference type="Gene3D" id="3.30.420.10">
    <property type="entry name" value="Ribonuclease H-like superfamily/Ribonuclease H"/>
    <property type="match status" value="1"/>
</dbReference>
<sequence>MRINILWSDVTKIELFGPNAKHHVWRKPATIPTVKHGGGSIMLWGCFLAAGTERLDRIEGKMNGAKYREILDENITHELRLGRRFTFQQDNDPKHTAKTEQEWLQDKSLNVLEGPSQSPDLNPIKHLWRDLKIAVQQLSPSNLTALERICREEWKKLPKDRCAKLVASYP</sequence>
<proteinExistence type="predicted"/>
<evidence type="ECO:0000313" key="2">
    <source>
        <dbReference type="Ensembl" id="ENSSTUP00000094104.1"/>
    </source>
</evidence>
<dbReference type="PANTHER" id="PTHR23022:SF135">
    <property type="entry name" value="SI:DKEY-77F5.3"/>
    <property type="match status" value="1"/>
</dbReference>
<dbReference type="InterPro" id="IPR052338">
    <property type="entry name" value="Transposase_5"/>
</dbReference>
<dbReference type="Ensembl" id="ENSSTUT00000100743.1">
    <property type="protein sequence ID" value="ENSSTUP00000094104.1"/>
    <property type="gene ID" value="ENSSTUG00000041963.1"/>
</dbReference>
<dbReference type="InParanoid" id="A0A674DEW1"/>
<name>A0A674DEW1_SALTR</name>
<feature type="domain" description="Tc1-like transposase DDE" evidence="1">
    <location>
        <begin position="36"/>
        <end position="140"/>
    </location>
</feature>
<dbReference type="PANTHER" id="PTHR23022">
    <property type="entry name" value="TRANSPOSABLE ELEMENT-RELATED"/>
    <property type="match status" value="1"/>
</dbReference>
<dbReference type="InterPro" id="IPR038717">
    <property type="entry name" value="Tc1-like_DDE_dom"/>
</dbReference>
<dbReference type="Pfam" id="PF13358">
    <property type="entry name" value="DDE_3"/>
    <property type="match status" value="1"/>
</dbReference>
<organism evidence="2 3">
    <name type="scientific">Salmo trutta</name>
    <name type="common">Brown trout</name>
    <dbReference type="NCBI Taxonomy" id="8032"/>
    <lineage>
        <taxon>Eukaryota</taxon>
        <taxon>Metazoa</taxon>
        <taxon>Chordata</taxon>
        <taxon>Craniata</taxon>
        <taxon>Vertebrata</taxon>
        <taxon>Euteleostomi</taxon>
        <taxon>Actinopterygii</taxon>
        <taxon>Neopterygii</taxon>
        <taxon>Teleostei</taxon>
        <taxon>Protacanthopterygii</taxon>
        <taxon>Salmoniformes</taxon>
        <taxon>Salmonidae</taxon>
        <taxon>Salmoninae</taxon>
        <taxon>Salmo</taxon>
    </lineage>
</organism>
<keyword evidence="3" id="KW-1185">Reference proteome</keyword>
<dbReference type="GO" id="GO:0003676">
    <property type="term" value="F:nucleic acid binding"/>
    <property type="evidence" value="ECO:0007669"/>
    <property type="project" value="InterPro"/>
</dbReference>
<dbReference type="Proteomes" id="UP000472277">
    <property type="component" value="Chromosome 6"/>
</dbReference>
<dbReference type="OMA" id="RINILWS"/>
<reference evidence="2" key="1">
    <citation type="submission" date="2025-08" db="UniProtKB">
        <authorList>
            <consortium name="Ensembl"/>
        </authorList>
    </citation>
    <scope>IDENTIFICATION</scope>
</reference>
<dbReference type="InterPro" id="IPR036397">
    <property type="entry name" value="RNaseH_sf"/>
</dbReference>
<accession>A0A674DEW1</accession>
<reference evidence="2" key="2">
    <citation type="submission" date="2025-09" db="UniProtKB">
        <authorList>
            <consortium name="Ensembl"/>
        </authorList>
    </citation>
    <scope>IDENTIFICATION</scope>
</reference>
<protein>
    <recommendedName>
        <fullName evidence="1">Tc1-like transposase DDE domain-containing protein</fullName>
    </recommendedName>
</protein>